<comment type="caution">
    <text evidence="1">The sequence shown here is derived from an EMBL/GenBank/DDBJ whole genome shotgun (WGS) entry which is preliminary data.</text>
</comment>
<gene>
    <name evidence="1" type="ORF">CSOJ01_02342</name>
</gene>
<reference evidence="1 2" key="1">
    <citation type="journal article" date="2020" name="Phytopathology">
        <title>Genome Sequence Resources of Colletotrichum truncatum, C. plurivorum, C. musicola, and C. sojae: Four Species Pathogenic to Soybean (Glycine max).</title>
        <authorList>
            <person name="Rogerio F."/>
            <person name="Boufleur T.R."/>
            <person name="Ciampi-Guillardi M."/>
            <person name="Sukno S.A."/>
            <person name="Thon M.R."/>
            <person name="Massola Junior N.S."/>
            <person name="Baroncelli R."/>
        </authorList>
    </citation>
    <scope>NUCLEOTIDE SEQUENCE [LARGE SCALE GENOMIC DNA]</scope>
    <source>
        <strain evidence="1 2">LFN0009</strain>
    </source>
</reference>
<name>A0A8H6JQS1_9PEZI</name>
<accession>A0A8H6JQS1</accession>
<keyword evidence="2" id="KW-1185">Reference proteome</keyword>
<proteinExistence type="predicted"/>
<organism evidence="1 2">
    <name type="scientific">Colletotrichum sojae</name>
    <dbReference type="NCBI Taxonomy" id="2175907"/>
    <lineage>
        <taxon>Eukaryota</taxon>
        <taxon>Fungi</taxon>
        <taxon>Dikarya</taxon>
        <taxon>Ascomycota</taxon>
        <taxon>Pezizomycotina</taxon>
        <taxon>Sordariomycetes</taxon>
        <taxon>Hypocreomycetidae</taxon>
        <taxon>Glomerellales</taxon>
        <taxon>Glomerellaceae</taxon>
        <taxon>Colletotrichum</taxon>
        <taxon>Colletotrichum orchidearum species complex</taxon>
    </lineage>
</organism>
<dbReference type="Proteomes" id="UP000652219">
    <property type="component" value="Unassembled WGS sequence"/>
</dbReference>
<evidence type="ECO:0000313" key="2">
    <source>
        <dbReference type="Proteomes" id="UP000652219"/>
    </source>
</evidence>
<evidence type="ECO:0000313" key="1">
    <source>
        <dbReference type="EMBL" id="KAF6817632.1"/>
    </source>
</evidence>
<sequence length="123" mass="12990">MPNPAAYLHLGACVGRQPSCKLFVSHCSRDTAWAPSIYRAAALRLVLTARQRQPYVTSLWHATSAALTVHTTGTPAAVTAGLGQTLHENTDGGGGVAILIARLEIRNPDDGPTMVQHNDGPPL</sequence>
<protein>
    <submittedName>
        <fullName evidence="1">Uncharacterized protein</fullName>
    </submittedName>
</protein>
<dbReference type="AlphaFoldDB" id="A0A8H6JQS1"/>
<dbReference type="EMBL" id="WIGN01000020">
    <property type="protein sequence ID" value="KAF6817632.1"/>
    <property type="molecule type" value="Genomic_DNA"/>
</dbReference>